<evidence type="ECO:0000313" key="3">
    <source>
        <dbReference type="Proteomes" id="UP000011116"/>
    </source>
</evidence>
<reference evidence="2" key="3">
    <citation type="submission" date="2022-01" db="UniProtKB">
        <authorList>
            <consortium name="EnsemblPlants"/>
        </authorList>
    </citation>
    <scope>IDENTIFICATION</scope>
    <source>
        <strain evidence="2">subsp. vulgare</strain>
    </source>
</reference>
<name>A0A8I6WSV0_HORVV</name>
<keyword evidence="3" id="KW-1185">Reference proteome</keyword>
<reference evidence="3" key="1">
    <citation type="journal article" date="2012" name="Nature">
        <title>A physical, genetic and functional sequence assembly of the barley genome.</title>
        <authorList>
            <consortium name="The International Barley Genome Sequencing Consortium"/>
            <person name="Mayer K.F."/>
            <person name="Waugh R."/>
            <person name="Brown J.W."/>
            <person name="Schulman A."/>
            <person name="Langridge P."/>
            <person name="Platzer M."/>
            <person name="Fincher G.B."/>
            <person name="Muehlbauer G.J."/>
            <person name="Sato K."/>
            <person name="Close T.J."/>
            <person name="Wise R.P."/>
            <person name="Stein N."/>
        </authorList>
    </citation>
    <scope>NUCLEOTIDE SEQUENCE [LARGE SCALE GENOMIC DNA]</scope>
    <source>
        <strain evidence="3">cv. Morex</strain>
    </source>
</reference>
<sequence>MEVRDKEASSKKGAFTLLDDEDDDEEERNKGRPDGTKKAKDNMRKDSEASSLREKIEHMVKSNELMVTMTIEAKKELAMKRSQEKEEKWHQIKESKLRKVDIEDKRAQAEETIALAKLIAEENKIMTMNRNEMDEITLE</sequence>
<evidence type="ECO:0000256" key="1">
    <source>
        <dbReference type="SAM" id="MobiDB-lite"/>
    </source>
</evidence>
<accession>A0A8I6WSV0</accession>
<protein>
    <recommendedName>
        <fullName evidence="4">No apical meristem-associated C-terminal domain-containing protein</fullName>
    </recommendedName>
</protein>
<reference evidence="2" key="2">
    <citation type="submission" date="2020-10" db="EMBL/GenBank/DDBJ databases">
        <authorList>
            <person name="Scholz U."/>
            <person name="Mascher M."/>
            <person name="Fiebig A."/>
        </authorList>
    </citation>
    <scope>NUCLEOTIDE SEQUENCE [LARGE SCALE GENOMIC DNA]</scope>
    <source>
        <strain evidence="2">cv. Morex</strain>
    </source>
</reference>
<dbReference type="Gramene" id="HORVU.MOREX.r3.1HG0077860.1">
    <property type="protein sequence ID" value="HORVU.MOREX.r3.1HG0077860.1.CDS1"/>
    <property type="gene ID" value="HORVU.MOREX.r3.1HG0077860"/>
</dbReference>
<evidence type="ECO:0000313" key="2">
    <source>
        <dbReference type="EnsemblPlants" id="HORVU.MOREX.r3.1HG0077860.1.CDS1"/>
    </source>
</evidence>
<dbReference type="Proteomes" id="UP000011116">
    <property type="component" value="Chromosome 1H"/>
</dbReference>
<feature type="compositionally biased region" description="Basic and acidic residues" evidence="1">
    <location>
        <begin position="27"/>
        <end position="54"/>
    </location>
</feature>
<proteinExistence type="predicted"/>
<dbReference type="Gramene" id="HORVU.MOREX.r2.1HG0063250.1">
    <property type="protein sequence ID" value="HORVU.MOREX.r2.1HG0063250.1.CDS.1"/>
    <property type="gene ID" value="HORVU.MOREX.r2.1HG0063250"/>
</dbReference>
<dbReference type="SMR" id="A0A8I6WSV0"/>
<organism evidence="2 3">
    <name type="scientific">Hordeum vulgare subsp. vulgare</name>
    <name type="common">Domesticated barley</name>
    <dbReference type="NCBI Taxonomy" id="112509"/>
    <lineage>
        <taxon>Eukaryota</taxon>
        <taxon>Viridiplantae</taxon>
        <taxon>Streptophyta</taxon>
        <taxon>Embryophyta</taxon>
        <taxon>Tracheophyta</taxon>
        <taxon>Spermatophyta</taxon>
        <taxon>Magnoliopsida</taxon>
        <taxon>Liliopsida</taxon>
        <taxon>Poales</taxon>
        <taxon>Poaceae</taxon>
        <taxon>BOP clade</taxon>
        <taxon>Pooideae</taxon>
        <taxon>Triticodae</taxon>
        <taxon>Triticeae</taxon>
        <taxon>Hordeinae</taxon>
        <taxon>Hordeum</taxon>
    </lineage>
</organism>
<dbReference type="AlphaFoldDB" id="A0A8I6WSV0"/>
<dbReference type="EnsemblPlants" id="HORVU.MOREX.r3.1HG0077860.1">
    <property type="protein sequence ID" value="HORVU.MOREX.r3.1HG0077860.1.CDS1"/>
    <property type="gene ID" value="HORVU.MOREX.r3.1HG0077860"/>
</dbReference>
<evidence type="ECO:0008006" key="4">
    <source>
        <dbReference type="Google" id="ProtNLM"/>
    </source>
</evidence>
<feature type="region of interest" description="Disordered" evidence="1">
    <location>
        <begin position="1"/>
        <end position="54"/>
    </location>
</feature>
<feature type="compositionally biased region" description="Basic and acidic residues" evidence="1">
    <location>
        <begin position="1"/>
        <end position="10"/>
    </location>
</feature>